<evidence type="ECO:0000313" key="2">
    <source>
        <dbReference type="EMBL" id="TDH63359.1"/>
    </source>
</evidence>
<proteinExistence type="predicted"/>
<dbReference type="Proteomes" id="UP000295096">
    <property type="component" value="Unassembled WGS sequence"/>
</dbReference>
<keyword evidence="3" id="KW-1185">Reference proteome</keyword>
<dbReference type="RefSeq" id="WP_133287656.1">
    <property type="nucleotide sequence ID" value="NZ_SMSJ01000005.1"/>
</dbReference>
<dbReference type="EMBL" id="SMSJ01000005">
    <property type="protein sequence ID" value="TDH63359.1"/>
    <property type="molecule type" value="Genomic_DNA"/>
</dbReference>
<feature type="domain" description="DUF2382" evidence="1">
    <location>
        <begin position="110"/>
        <end position="217"/>
    </location>
</feature>
<evidence type="ECO:0000259" key="1">
    <source>
        <dbReference type="Pfam" id="PF09557"/>
    </source>
</evidence>
<sequence length="232" mass="25635">MMESVIGLLADRESALRVRSALVEAGCDQSAVVIFDRGTGQALAGELAERGLEPARARLYAEAVMQGGILVAAEAETADSALAVMNRFELKAPEQLLGRGGETTERAQSIEEELHVGKREATGGKRLVTSVTEREVEKPVTLHEETVEVERRREDHALRPEEAAHAFREETVELTATSERPVVSKEARVTGEVALRKRSVERREVVRDTVRRQDVDVETIQEVPKAGPERRH</sequence>
<dbReference type="PANTHER" id="PTHR38463">
    <property type="entry name" value="STRESS RESPONSE PROTEIN YSNF"/>
    <property type="match status" value="1"/>
</dbReference>
<evidence type="ECO:0000313" key="3">
    <source>
        <dbReference type="Proteomes" id="UP000295096"/>
    </source>
</evidence>
<organism evidence="2 3">
    <name type="scientific">Dankookia rubra</name>
    <dbReference type="NCBI Taxonomy" id="1442381"/>
    <lineage>
        <taxon>Bacteria</taxon>
        <taxon>Pseudomonadati</taxon>
        <taxon>Pseudomonadota</taxon>
        <taxon>Alphaproteobacteria</taxon>
        <taxon>Acetobacterales</taxon>
        <taxon>Roseomonadaceae</taxon>
        <taxon>Dankookia</taxon>
    </lineage>
</organism>
<dbReference type="PANTHER" id="PTHR38463:SF1">
    <property type="entry name" value="STRESS RESPONSE PROTEIN YSNF"/>
    <property type="match status" value="1"/>
</dbReference>
<dbReference type="OrthoDB" id="7268064at2"/>
<gene>
    <name evidence="2" type="ORF">E2C06_05825</name>
</gene>
<accession>A0A4R5QKJ6</accession>
<dbReference type="Pfam" id="PF09557">
    <property type="entry name" value="DUF2382"/>
    <property type="match status" value="1"/>
</dbReference>
<reference evidence="2 3" key="1">
    <citation type="journal article" date="2016" name="J. Microbiol.">
        <title>Dankookia rubra gen. nov., sp. nov., an alphaproteobacterium isolated from sediment of a shallow stream.</title>
        <authorList>
            <person name="Kim W.H."/>
            <person name="Kim D.H."/>
            <person name="Kang K."/>
            <person name="Ahn T.Y."/>
        </authorList>
    </citation>
    <scope>NUCLEOTIDE SEQUENCE [LARGE SCALE GENOMIC DNA]</scope>
    <source>
        <strain evidence="2 3">JCM30602</strain>
    </source>
</reference>
<comment type="caution">
    <text evidence="2">The sequence shown here is derived from an EMBL/GenBank/DDBJ whole genome shotgun (WGS) entry which is preliminary data.</text>
</comment>
<name>A0A4R5QKJ6_9PROT</name>
<dbReference type="AlphaFoldDB" id="A0A4R5QKJ6"/>
<protein>
    <submittedName>
        <fullName evidence="2">DUF2382 domain-containing protein</fullName>
    </submittedName>
</protein>
<dbReference type="InterPro" id="IPR052967">
    <property type="entry name" value="Stress_Response_Assoc"/>
</dbReference>
<dbReference type="InterPro" id="IPR019060">
    <property type="entry name" value="DUF2382"/>
</dbReference>